<dbReference type="OMA" id="QMPRPSK"/>
<dbReference type="InterPro" id="IPR001680">
    <property type="entry name" value="WD40_rpt"/>
</dbReference>
<dbReference type="SMART" id="SM00320">
    <property type="entry name" value="WD40"/>
    <property type="match status" value="9"/>
</dbReference>
<dbReference type="SUPFAM" id="SSF50978">
    <property type="entry name" value="WD40 repeat-like"/>
    <property type="match status" value="2"/>
</dbReference>
<feature type="repeat" description="WD" evidence="3">
    <location>
        <begin position="681"/>
        <end position="724"/>
    </location>
</feature>
<evidence type="ECO:0000256" key="1">
    <source>
        <dbReference type="ARBA" id="ARBA00022574"/>
    </source>
</evidence>
<dbReference type="InterPro" id="IPR054532">
    <property type="entry name" value="TPL_SMU1_LisH-like"/>
</dbReference>
<dbReference type="PaxDb" id="4081-Solyc08g029050.2.1"/>
<accession>A0A3Q7HKD6</accession>
<dbReference type="Pfam" id="PF17814">
    <property type="entry name" value="LisH_TPL"/>
    <property type="match status" value="1"/>
</dbReference>
<dbReference type="SMART" id="SM00668">
    <property type="entry name" value="CTLH"/>
    <property type="match status" value="1"/>
</dbReference>
<dbReference type="PROSITE" id="PS50897">
    <property type="entry name" value="CTLH"/>
    <property type="match status" value="1"/>
</dbReference>
<dbReference type="Proteomes" id="UP000004994">
    <property type="component" value="Chromosome 8"/>
</dbReference>
<evidence type="ECO:0000256" key="4">
    <source>
        <dbReference type="SAM" id="MobiDB-lite"/>
    </source>
</evidence>
<keyword evidence="1 3" id="KW-0853">WD repeat</keyword>
<feature type="compositionally biased region" description="Polar residues" evidence="4">
    <location>
        <begin position="361"/>
        <end position="374"/>
    </location>
</feature>
<dbReference type="InterPro" id="IPR006594">
    <property type="entry name" value="LisH"/>
</dbReference>
<dbReference type="Pfam" id="PF00400">
    <property type="entry name" value="WD40"/>
    <property type="match status" value="3"/>
</dbReference>
<keyword evidence="7" id="KW-1185">Reference proteome</keyword>
<dbReference type="GO" id="GO:0006355">
    <property type="term" value="P:regulation of DNA-templated transcription"/>
    <property type="evidence" value="ECO:0000318"/>
    <property type="project" value="GO_Central"/>
</dbReference>
<dbReference type="InterPro" id="IPR006595">
    <property type="entry name" value="CTLH_C"/>
</dbReference>
<dbReference type="EnsemblPlants" id="Solyc08g029050.3.1">
    <property type="protein sequence ID" value="Solyc08g029050.3.1"/>
    <property type="gene ID" value="Solyc08g029050.3"/>
</dbReference>
<evidence type="ECO:0000256" key="2">
    <source>
        <dbReference type="ARBA" id="ARBA00022737"/>
    </source>
</evidence>
<feature type="compositionally biased region" description="Polar residues" evidence="4">
    <location>
        <begin position="323"/>
        <end position="345"/>
    </location>
</feature>
<sequence>MSLSKDLIFLILQFCKEENFTKTARMLGQESELFFDMGHIEALVLGGKWDEIENYLSGFTGVTESRYSKKMFFEIRKQKFLEALDRQDRKTALEILMKDLQVFAETNKELYAEMTQLLTFDNFREHPSLALYGDTLTARNRIMKILRVVIETNPQLNGKLHFPELTKSRLRRLINQSLNWQHAHCANPQQEPEIKTLFIDHKCSIPEDQSIMQRPGPTQTISAATPDHLVLQMPRPSKIISAATPAQSDTQMPRPSNTISAAAPDKSIMQMPKPSKAISAATPAQLVKQMPGPSKAISAATPAQLVKQMPGPSKAISAATPAQPDTQMPRTSKAISAATPSQPDTQMPRPSKAISAATPAQPDTQMPRPSNTISATTPDQLIIQMPKPSETTSASNPDQSVVQMPRPSETTSASNPDQSITQMPMPSETTSASNPDQSFTQLPGPSETTSAFNPDQSFTQMPRPSKTISSANPDCQQIHYSSSSIVTDDIASGEAAASGNLPCSCRAVQDSGNLSDVNTTRNMNEKVLSKTAPCQDQDASVNLSDDFPKTVERVLTIGNPPTASDYPTIRSIYPTVNYYPTTMDFHPVQQTLLIVGDGGGSVELWDVSSGKMLFRRTLMIWEVEVFSPDFLKSMGEDPRISVNRVLWNPDGSLFGVASSKNIVQLYSYHNNDNHAENHLEIEAHFGSINDLAFSKPNNQLLVITCGEDMLVKVWNANNGAKQYTFEGHKAPVYSLCPHEKEDVHFILSTSTNGEIKAWIYENSGPCVSYEAPSKCCMRMLYSANGKRLFSCGTNKDGDSHLVEWNETDGFIVRTYLGLGKCSSGVVEFDISRNNYVAAGDSHVIKFWNVNDAQLLTVVDAGGDLPSEILVFFIKASPYVRFNKNGTLLAVSVDHNSVKILANDGGRILLQTSLDASTYLSTRELAGNSLSGPANSSSIDGIVPPEMTAENLAKMEHHKILGNPSTSKVVQISRCQSLRLPSEVKTNKVCRLAYAQAGNILVALVTGGIHLIWKWSESDSNLTGQTTPKCTPQLWQPRSGVVPENSLLSSDAGAVSPCIALTNNGFYALSASGGAVSIFNINLYKIMKSITPPKPAATCIACHPTNNNVIAVGMDDLTIIVYSVRTEELISRLNGHSKRITGLAFSNTMNVLVSSGADSQIVVWNSTNWEREGSTMLQTSADWLPTEVSETSVEFQRDEKCFLVVHETQIAIYEPTKLECVKQWIIKNFCARISHATFSCDSEWIYAVMKDGIVLILSASDLSPKYEIDPSTFLTSDLSAHVFPVVVAAHPENPNQLALGLNDGGVVVIEPSESDGKWCEPPNATTLTNEQPI</sequence>
<dbReference type="PROSITE" id="PS50082">
    <property type="entry name" value="WD_REPEATS_2"/>
    <property type="match status" value="2"/>
</dbReference>
<dbReference type="InterPro" id="IPR048419">
    <property type="entry name" value="Topless_Znf"/>
</dbReference>
<dbReference type="STRING" id="4081.A0A3Q7HKD6"/>
<name>A0A3Q7HKD6_SOLLC</name>
<dbReference type="InterPro" id="IPR015943">
    <property type="entry name" value="WD40/YVTN_repeat-like_dom_sf"/>
</dbReference>
<feature type="domain" description="CTLH" evidence="5">
    <location>
        <begin position="34"/>
        <end position="91"/>
    </location>
</feature>
<dbReference type="SMART" id="SM00667">
    <property type="entry name" value="LisH"/>
    <property type="match status" value="1"/>
</dbReference>
<dbReference type="PROSITE" id="PS50896">
    <property type="entry name" value="LISH"/>
    <property type="match status" value="1"/>
</dbReference>
<protein>
    <recommendedName>
        <fullName evidence="5">CTLH domain-containing protein</fullName>
    </recommendedName>
</protein>
<dbReference type="InterPro" id="IPR036322">
    <property type="entry name" value="WD40_repeat_dom_sf"/>
</dbReference>
<feature type="region of interest" description="Disordered" evidence="4">
    <location>
        <begin position="305"/>
        <end position="374"/>
    </location>
</feature>
<dbReference type="Pfam" id="PF21359">
    <property type="entry name" value="zf_topless"/>
    <property type="match status" value="1"/>
</dbReference>
<dbReference type="Gene3D" id="2.130.10.10">
    <property type="entry name" value="YVTN repeat-like/Quinoprotein amine dehydrogenase"/>
    <property type="match status" value="3"/>
</dbReference>
<evidence type="ECO:0000256" key="3">
    <source>
        <dbReference type="PROSITE-ProRule" id="PRU00221"/>
    </source>
</evidence>
<dbReference type="Pfam" id="PF21889">
    <property type="entry name" value="TPR1-like_2nd"/>
    <property type="match status" value="1"/>
</dbReference>
<dbReference type="InterPro" id="IPR054080">
    <property type="entry name" value="TPR1-like_2nd"/>
</dbReference>
<dbReference type="PROSITE" id="PS00678">
    <property type="entry name" value="WD_REPEATS_1"/>
    <property type="match status" value="1"/>
</dbReference>
<dbReference type="PANTHER" id="PTHR44083">
    <property type="entry name" value="TOPLESS-RELATED PROTEIN 1-RELATED"/>
    <property type="match status" value="1"/>
</dbReference>
<dbReference type="PANTHER" id="PTHR44083:SF22">
    <property type="entry name" value="PROTEIN TPR3-LIKE"/>
    <property type="match status" value="1"/>
</dbReference>
<reference evidence="6" key="2">
    <citation type="submission" date="2019-01" db="UniProtKB">
        <authorList>
            <consortium name="EnsemblPlants"/>
        </authorList>
    </citation>
    <scope>IDENTIFICATION</scope>
    <source>
        <strain evidence="6">cv. Heinz 1706</strain>
    </source>
</reference>
<feature type="repeat" description="WD" evidence="3">
    <location>
        <begin position="1132"/>
        <end position="1164"/>
    </location>
</feature>
<organism evidence="6">
    <name type="scientific">Solanum lycopersicum</name>
    <name type="common">Tomato</name>
    <name type="synonym">Lycopersicon esculentum</name>
    <dbReference type="NCBI Taxonomy" id="4081"/>
    <lineage>
        <taxon>Eukaryota</taxon>
        <taxon>Viridiplantae</taxon>
        <taxon>Streptophyta</taxon>
        <taxon>Embryophyta</taxon>
        <taxon>Tracheophyta</taxon>
        <taxon>Spermatophyta</taxon>
        <taxon>Magnoliopsida</taxon>
        <taxon>eudicotyledons</taxon>
        <taxon>Gunneridae</taxon>
        <taxon>Pentapetalae</taxon>
        <taxon>asterids</taxon>
        <taxon>lamiids</taxon>
        <taxon>Solanales</taxon>
        <taxon>Solanaceae</taxon>
        <taxon>Solanoideae</taxon>
        <taxon>Solaneae</taxon>
        <taxon>Solanum</taxon>
        <taxon>Solanum subgen. Lycopersicon</taxon>
    </lineage>
</organism>
<evidence type="ECO:0000313" key="6">
    <source>
        <dbReference type="EnsemblPlants" id="Solyc08g029050.3.1"/>
    </source>
</evidence>
<feature type="compositionally biased region" description="Polar residues" evidence="4">
    <location>
        <begin position="389"/>
        <end position="471"/>
    </location>
</feature>
<dbReference type="Gramene" id="Solyc08g029050.3.1">
    <property type="protein sequence ID" value="Solyc08g029050.3.1"/>
    <property type="gene ID" value="Solyc08g029050.3"/>
</dbReference>
<keyword evidence="2" id="KW-0677">Repeat</keyword>
<dbReference type="InterPro" id="IPR019775">
    <property type="entry name" value="WD40_repeat_CS"/>
</dbReference>
<evidence type="ECO:0000313" key="7">
    <source>
        <dbReference type="Proteomes" id="UP000004994"/>
    </source>
</evidence>
<dbReference type="PROSITE" id="PS50294">
    <property type="entry name" value="WD_REPEATS_REGION"/>
    <property type="match status" value="1"/>
</dbReference>
<reference evidence="6" key="1">
    <citation type="journal article" date="2012" name="Nature">
        <title>The tomato genome sequence provides insights into fleshy fruit evolution.</title>
        <authorList>
            <consortium name="Tomato Genome Consortium"/>
        </authorList>
    </citation>
    <scope>NUCLEOTIDE SEQUENCE [LARGE SCALE GENOMIC DNA]</scope>
    <source>
        <strain evidence="6">cv. Heinz 1706</strain>
    </source>
</reference>
<evidence type="ECO:0000259" key="5">
    <source>
        <dbReference type="PROSITE" id="PS50897"/>
    </source>
</evidence>
<dbReference type="InterPro" id="IPR027728">
    <property type="entry name" value="Topless_fam"/>
</dbReference>
<feature type="region of interest" description="Disordered" evidence="4">
    <location>
        <begin position="387"/>
        <end position="471"/>
    </location>
</feature>
<dbReference type="InParanoid" id="A0A3Q7HKD6"/>
<proteinExistence type="predicted"/>